<dbReference type="Proteomes" id="UP000612893">
    <property type="component" value="Unassembled WGS sequence"/>
</dbReference>
<dbReference type="SUPFAM" id="SSF51556">
    <property type="entry name" value="Metallo-dependent hydrolases"/>
    <property type="match status" value="1"/>
</dbReference>
<evidence type="ECO:0000313" key="2">
    <source>
        <dbReference type="Proteomes" id="UP000612893"/>
    </source>
</evidence>
<dbReference type="AlphaFoldDB" id="A0A934N4Q1"/>
<dbReference type="PANTHER" id="PTHR10443">
    <property type="entry name" value="MICROSOMAL DIPEPTIDASE"/>
    <property type="match status" value="1"/>
</dbReference>
<keyword evidence="2" id="KW-1185">Reference proteome</keyword>
<dbReference type="InterPro" id="IPR032466">
    <property type="entry name" value="Metal_Hydrolase"/>
</dbReference>
<dbReference type="Gene3D" id="3.20.20.140">
    <property type="entry name" value="Metal-dependent hydrolases"/>
    <property type="match status" value="1"/>
</dbReference>
<protein>
    <submittedName>
        <fullName evidence="1">Membrane dipeptidase</fullName>
    </submittedName>
</protein>
<name>A0A934N4Q1_9BACT</name>
<gene>
    <name evidence="1" type="ORF">JF922_20905</name>
</gene>
<dbReference type="Pfam" id="PF01244">
    <property type="entry name" value="Peptidase_M19"/>
    <property type="match status" value="1"/>
</dbReference>
<dbReference type="PANTHER" id="PTHR10443:SF12">
    <property type="entry name" value="DIPEPTIDASE"/>
    <property type="match status" value="1"/>
</dbReference>
<dbReference type="InterPro" id="IPR008257">
    <property type="entry name" value="Pept_M19"/>
</dbReference>
<dbReference type="RefSeq" id="WP_338204379.1">
    <property type="nucleotide sequence ID" value="NZ_JAEKNR010000209.1"/>
</dbReference>
<proteinExistence type="predicted"/>
<reference evidence="1" key="1">
    <citation type="submission" date="2020-10" db="EMBL/GenBank/DDBJ databases">
        <title>Ca. Dormibacterota MAGs.</title>
        <authorList>
            <person name="Montgomery K."/>
        </authorList>
    </citation>
    <scope>NUCLEOTIDE SEQUENCE [LARGE SCALE GENOMIC DNA]</scope>
    <source>
        <strain evidence="1">SC8812_S17_10</strain>
    </source>
</reference>
<dbReference type="PROSITE" id="PS51365">
    <property type="entry name" value="RENAL_DIPEPTIDASE_2"/>
    <property type="match status" value="1"/>
</dbReference>
<accession>A0A934N4Q1</accession>
<comment type="caution">
    <text evidence="1">The sequence shown here is derived from an EMBL/GenBank/DDBJ whole genome shotgun (WGS) entry which is preliminary data.</text>
</comment>
<evidence type="ECO:0000313" key="1">
    <source>
        <dbReference type="EMBL" id="MBJ7600515.1"/>
    </source>
</evidence>
<organism evidence="1 2">
    <name type="scientific">Candidatus Nephthysia bennettiae</name>
    <dbReference type="NCBI Taxonomy" id="3127016"/>
    <lineage>
        <taxon>Bacteria</taxon>
        <taxon>Bacillati</taxon>
        <taxon>Candidatus Dormiibacterota</taxon>
        <taxon>Candidatus Dormibacteria</taxon>
        <taxon>Candidatus Dormibacterales</taxon>
        <taxon>Candidatus Dormibacteraceae</taxon>
        <taxon>Candidatus Nephthysia</taxon>
    </lineage>
</organism>
<sequence length="330" mass="35688">MIVDAHLDIAYNALLNGHDFQGTPPPDRLISRSTLHSAGVGLVGATLMCAPAASRRFIRELSGGDAESSLDLFYRTPRDAYLIAQAQVGYYRSVGLRLISDRADLEEYAHGWKQGQLAALLLLEGADAIEEPRQLPAWYRLGLRIVGLAWTRTRYSGGTGRPGGVTPRGRELLAAMRRQRMILDISHMADRAVADALDLWEGPIMASHSNARALVPGDRQITDGTIRELASRGGVIGISFFRGHLTSGKAGPEDVVRHVLHVARVAGSHQHVAIGSDLDGGFPAADAAIGSLAEIGVVTDKLKEAFSAQEVEDIMGRNWITFFERALPRG</sequence>
<dbReference type="EMBL" id="JAEKNR010000209">
    <property type="protein sequence ID" value="MBJ7600515.1"/>
    <property type="molecule type" value="Genomic_DNA"/>
</dbReference>